<dbReference type="EMBL" id="CCDI010000001">
    <property type="protein sequence ID" value="CDQ23061.1"/>
    <property type="molecule type" value="Genomic_DNA"/>
</dbReference>
<proteinExistence type="predicted"/>
<keyword evidence="1" id="KW-0805">Transcription regulation</keyword>
<comment type="caution">
    <text evidence="5">The sequence shown here is derived from an EMBL/GenBank/DDBJ whole genome shotgun (WGS) entry which is preliminary data.</text>
</comment>
<dbReference type="Pfam" id="PF00356">
    <property type="entry name" value="LacI"/>
    <property type="match status" value="1"/>
</dbReference>
<gene>
    <name evidence="5" type="primary">malR_2</name>
    <name evidence="5" type="ORF">BN983_01280</name>
</gene>
<name>A0A024P454_9BACI</name>
<dbReference type="SUPFAM" id="SSF47413">
    <property type="entry name" value="lambda repressor-like DNA-binding domains"/>
    <property type="match status" value="1"/>
</dbReference>
<dbReference type="AlphaFoldDB" id="A0A024P454"/>
<dbReference type="InterPro" id="IPR046335">
    <property type="entry name" value="LacI/GalR-like_sensor"/>
</dbReference>
<sequence length="357" mass="40139">MNVSVTIKDVAREAKVAPSTVSRVISDSPRISEQTKRKVRKVMEELGYHINYNGRVLVNQSTQTIGIVTKVSSVHSFDNPFFSELLRGISDACHEEDYSIYLTTGNTEEAIFKEVVKMVQGKRVDGVIVLYSRQDDKVVPYLRECNFPFVMIGKPVGQASETMYVDNDNVLASKEVTEYLMNLGHERIGFIGGDYHFEVARDRLEGYRQALANGNLKEDKDLQKNIQTGFADAEQVVEELLDVKDPPTGLVITDDYNALTVMRSLTEHGLQLPEDMSIVGFNNTMIARLSNPALTTVDTQSFQLGHESARNLIDLLNRPDMIKKSVIIPTVIVERDSCYSRNAETDKGHEERKEGEK</sequence>
<dbReference type="Proteomes" id="UP000028868">
    <property type="component" value="Unassembled WGS sequence"/>
</dbReference>
<keyword evidence="3" id="KW-0804">Transcription</keyword>
<keyword evidence="6" id="KW-1185">Reference proteome</keyword>
<dbReference type="CDD" id="cd06294">
    <property type="entry name" value="PBP1_MalR-like"/>
    <property type="match status" value="1"/>
</dbReference>
<dbReference type="Gene3D" id="3.40.50.2300">
    <property type="match status" value="2"/>
</dbReference>
<dbReference type="SUPFAM" id="SSF53822">
    <property type="entry name" value="Periplasmic binding protein-like I"/>
    <property type="match status" value="1"/>
</dbReference>
<evidence type="ECO:0000313" key="5">
    <source>
        <dbReference type="EMBL" id="CDQ23061.1"/>
    </source>
</evidence>
<evidence type="ECO:0000256" key="3">
    <source>
        <dbReference type="ARBA" id="ARBA00023163"/>
    </source>
</evidence>
<dbReference type="Pfam" id="PF13377">
    <property type="entry name" value="Peripla_BP_3"/>
    <property type="match status" value="1"/>
</dbReference>
<dbReference type="InterPro" id="IPR010982">
    <property type="entry name" value="Lambda_DNA-bd_dom_sf"/>
</dbReference>
<dbReference type="GO" id="GO:0003700">
    <property type="term" value="F:DNA-binding transcription factor activity"/>
    <property type="evidence" value="ECO:0007669"/>
    <property type="project" value="TreeGrafter"/>
</dbReference>
<accession>A0A024P454</accession>
<dbReference type="GO" id="GO:0000976">
    <property type="term" value="F:transcription cis-regulatory region binding"/>
    <property type="evidence" value="ECO:0007669"/>
    <property type="project" value="TreeGrafter"/>
</dbReference>
<reference evidence="6" key="1">
    <citation type="submission" date="2014-03" db="EMBL/GenBank/DDBJ databases">
        <authorList>
            <person name="Urmite Genomes U."/>
        </authorList>
    </citation>
    <scope>NUCLEOTIDE SEQUENCE [LARGE SCALE GENOMIC DNA]</scope>
    <source>
        <strain evidence="6">HD-03</strain>
    </source>
</reference>
<evidence type="ECO:0000259" key="4">
    <source>
        <dbReference type="PROSITE" id="PS50932"/>
    </source>
</evidence>
<dbReference type="PANTHER" id="PTHR30146">
    <property type="entry name" value="LACI-RELATED TRANSCRIPTIONAL REPRESSOR"/>
    <property type="match status" value="1"/>
</dbReference>
<dbReference type="PANTHER" id="PTHR30146:SF109">
    <property type="entry name" value="HTH-TYPE TRANSCRIPTIONAL REGULATOR GALS"/>
    <property type="match status" value="1"/>
</dbReference>
<evidence type="ECO:0000256" key="1">
    <source>
        <dbReference type="ARBA" id="ARBA00023015"/>
    </source>
</evidence>
<dbReference type="SMART" id="SM00354">
    <property type="entry name" value="HTH_LACI"/>
    <property type="match status" value="1"/>
</dbReference>
<organism evidence="5 6">
    <name type="scientific">Halobacillus karajensis</name>
    <dbReference type="NCBI Taxonomy" id="195088"/>
    <lineage>
        <taxon>Bacteria</taxon>
        <taxon>Bacillati</taxon>
        <taxon>Bacillota</taxon>
        <taxon>Bacilli</taxon>
        <taxon>Bacillales</taxon>
        <taxon>Bacillaceae</taxon>
        <taxon>Halobacillus</taxon>
    </lineage>
</organism>
<dbReference type="PROSITE" id="PS50932">
    <property type="entry name" value="HTH_LACI_2"/>
    <property type="match status" value="1"/>
</dbReference>
<evidence type="ECO:0000313" key="6">
    <source>
        <dbReference type="Proteomes" id="UP000028868"/>
    </source>
</evidence>
<dbReference type="InterPro" id="IPR028082">
    <property type="entry name" value="Peripla_BP_I"/>
</dbReference>
<dbReference type="CDD" id="cd01392">
    <property type="entry name" value="HTH_LacI"/>
    <property type="match status" value="1"/>
</dbReference>
<keyword evidence="2" id="KW-0238">DNA-binding</keyword>
<dbReference type="InterPro" id="IPR000843">
    <property type="entry name" value="HTH_LacI"/>
</dbReference>
<evidence type="ECO:0000256" key="2">
    <source>
        <dbReference type="ARBA" id="ARBA00023125"/>
    </source>
</evidence>
<dbReference type="Gene3D" id="1.10.260.40">
    <property type="entry name" value="lambda repressor-like DNA-binding domains"/>
    <property type="match status" value="1"/>
</dbReference>
<protein>
    <submittedName>
        <fullName evidence="5">Maltose operon transcriptional repressor</fullName>
    </submittedName>
</protein>
<reference evidence="5 6" key="2">
    <citation type="submission" date="2014-05" db="EMBL/GenBank/DDBJ databases">
        <title>Draft genome sequence of Halobacillus karajensis HK-03.</title>
        <authorList>
            <person name="Khelaifia S."/>
            <person name="Croce O."/>
            <person name="Lagier J.C."/>
            <person name="Raoult D."/>
        </authorList>
    </citation>
    <scope>NUCLEOTIDE SEQUENCE [LARGE SCALE GENOMIC DNA]</scope>
    <source>
        <strain evidence="5 6">HD-03</strain>
    </source>
</reference>
<feature type="domain" description="HTH lacI-type" evidence="4">
    <location>
        <begin position="5"/>
        <end position="59"/>
    </location>
</feature>